<dbReference type="Proteomes" id="UP000600026">
    <property type="component" value="Unassembled WGS sequence"/>
</dbReference>
<dbReference type="EMBL" id="BNEE01000006">
    <property type="protein sequence ID" value="GHI86859.1"/>
    <property type="molecule type" value="Genomic_DNA"/>
</dbReference>
<dbReference type="PANTHER" id="PTHR43745:SF2">
    <property type="entry name" value="NITROREDUCTASE MJ1384-RELATED"/>
    <property type="match status" value="1"/>
</dbReference>
<gene>
    <name evidence="3" type="ORF">Sxan_42230</name>
</gene>
<dbReference type="Gene3D" id="3.40.109.10">
    <property type="entry name" value="NADH Oxidase"/>
    <property type="match status" value="2"/>
</dbReference>
<dbReference type="InterPro" id="IPR020051">
    <property type="entry name" value="SagB-type_dehydrogenase"/>
</dbReference>
<dbReference type="GO" id="GO:0016491">
    <property type="term" value="F:oxidoreductase activity"/>
    <property type="evidence" value="ECO:0007669"/>
    <property type="project" value="InterPro"/>
</dbReference>
<dbReference type="RefSeq" id="WP_031142542.1">
    <property type="nucleotide sequence ID" value="NZ_BNEE01000006.1"/>
</dbReference>
<accession>A0A919H3Q1</accession>
<sequence>MTTPAPPVGEAALGFLGSGHQPPDALPAADPARLPPVHKRYPSATRLNLPPDDGATPYGSALPRLSRLLRQTNGLTRMRWMSGLMPLGLSAPGTPGERRVLLSPGRTAAASGSRYPVEVYVAHGPVDGLTAGLSHYDPVHHALERLRDGDGRARLLGLLSDPPAREAEFVLLLSSVMWRNAAKYGAFGYRLQSLDVGVVVAQAVAAAGVAGLTATVHLHYDDRGLDEVLGLSPAAESVFAVVTLHRADGTPGPPEGRAPWDGHVPAAVPGPRSLSEVPHLAEAALLHAAIRTAAPGRAGRLPAWSPPPGSPRHALQTAVLDLAEGFPGRRTVYGYRPGPVPERTLAALLSAAAGPLPAGSPPDAGSPDVQLAAVVQRVPGVETGAHLYDATGHALVRTRSADAVREVMHAAKSPMLADECRTATATLVPCADLRTGIERFGDRWYRTRNIAAGALAQRLALAAAAMGLESHVHCDFGLDAMARALGLGAGPLQPLVAVTVGPRCAERADPQLPLRA</sequence>
<dbReference type="NCBIfam" id="TIGR03605">
    <property type="entry name" value="antibiot_sagB"/>
    <property type="match status" value="1"/>
</dbReference>
<feature type="domain" description="Nitroreductase" evidence="2">
    <location>
        <begin position="97"/>
        <end position="242"/>
    </location>
</feature>
<reference evidence="3" key="1">
    <citation type="submission" date="2020-09" db="EMBL/GenBank/DDBJ databases">
        <title>Whole genome shotgun sequence of Streptomyces xanthophaeus NBRC 12829.</title>
        <authorList>
            <person name="Komaki H."/>
            <person name="Tamura T."/>
        </authorList>
    </citation>
    <scope>NUCLEOTIDE SEQUENCE</scope>
    <source>
        <strain evidence="3">NBRC 12829</strain>
    </source>
</reference>
<dbReference type="InterPro" id="IPR029479">
    <property type="entry name" value="Nitroreductase"/>
</dbReference>
<comment type="caution">
    <text evidence="3">The sequence shown here is derived from an EMBL/GenBank/DDBJ whole genome shotgun (WGS) entry which is preliminary data.</text>
</comment>
<evidence type="ECO:0000313" key="3">
    <source>
        <dbReference type="EMBL" id="GHI86859.1"/>
    </source>
</evidence>
<dbReference type="Pfam" id="PF00881">
    <property type="entry name" value="Nitroreductase"/>
    <property type="match status" value="2"/>
</dbReference>
<dbReference type="OrthoDB" id="9801593at2"/>
<feature type="domain" description="Nitroreductase" evidence="2">
    <location>
        <begin position="328"/>
        <end position="501"/>
    </location>
</feature>
<dbReference type="PANTHER" id="PTHR43745">
    <property type="entry name" value="NITROREDUCTASE MJ1384-RELATED"/>
    <property type="match status" value="1"/>
</dbReference>
<evidence type="ECO:0000259" key="2">
    <source>
        <dbReference type="Pfam" id="PF00881"/>
    </source>
</evidence>
<dbReference type="SUPFAM" id="SSF55469">
    <property type="entry name" value="FMN-dependent nitroreductase-like"/>
    <property type="match status" value="2"/>
</dbReference>
<organism evidence="3 4">
    <name type="scientific">Streptomyces xanthophaeus</name>
    <dbReference type="NCBI Taxonomy" id="67385"/>
    <lineage>
        <taxon>Bacteria</taxon>
        <taxon>Bacillati</taxon>
        <taxon>Actinomycetota</taxon>
        <taxon>Actinomycetes</taxon>
        <taxon>Kitasatosporales</taxon>
        <taxon>Streptomycetaceae</taxon>
        <taxon>Streptomyces</taxon>
    </lineage>
</organism>
<protein>
    <recommendedName>
        <fullName evidence="2">Nitroreductase domain-containing protein</fullName>
    </recommendedName>
</protein>
<evidence type="ECO:0000256" key="1">
    <source>
        <dbReference type="SAM" id="MobiDB-lite"/>
    </source>
</evidence>
<evidence type="ECO:0000313" key="4">
    <source>
        <dbReference type="Proteomes" id="UP000600026"/>
    </source>
</evidence>
<proteinExistence type="predicted"/>
<name>A0A919H3Q1_9ACTN</name>
<dbReference type="InterPro" id="IPR052544">
    <property type="entry name" value="Bacteriocin_Proc_Enz"/>
</dbReference>
<keyword evidence="4" id="KW-1185">Reference proteome</keyword>
<feature type="region of interest" description="Disordered" evidence="1">
    <location>
        <begin position="1"/>
        <end position="60"/>
    </location>
</feature>
<dbReference type="InterPro" id="IPR000415">
    <property type="entry name" value="Nitroreductase-like"/>
</dbReference>
<dbReference type="CDD" id="cd02142">
    <property type="entry name" value="McbC_SagB-like_oxidoreductase"/>
    <property type="match status" value="1"/>
</dbReference>
<feature type="compositionally biased region" description="Low complexity" evidence="1">
    <location>
        <begin position="22"/>
        <end position="32"/>
    </location>
</feature>
<dbReference type="AlphaFoldDB" id="A0A919H3Q1"/>